<dbReference type="GO" id="GO:0005506">
    <property type="term" value="F:iron ion binding"/>
    <property type="evidence" value="ECO:0007669"/>
    <property type="project" value="InterPro"/>
</dbReference>
<dbReference type="GO" id="GO:0036199">
    <property type="term" value="F:cholest-4-en-3-one 26-monooxygenase activity"/>
    <property type="evidence" value="ECO:0007669"/>
    <property type="project" value="TreeGrafter"/>
</dbReference>
<dbReference type="Pfam" id="PF00067">
    <property type="entry name" value="p450"/>
    <property type="match status" value="1"/>
</dbReference>
<accession>A0A6J6ZK05</accession>
<dbReference type="PANTHER" id="PTHR46696:SF4">
    <property type="entry name" value="BIOTIN BIOSYNTHESIS CYTOCHROME P450"/>
    <property type="match status" value="1"/>
</dbReference>
<evidence type="ECO:0000313" key="2">
    <source>
        <dbReference type="EMBL" id="CAB4821912.1"/>
    </source>
</evidence>
<dbReference type="PRINTS" id="PR00359">
    <property type="entry name" value="BP450"/>
</dbReference>
<dbReference type="GO" id="GO:0008395">
    <property type="term" value="F:steroid hydroxylase activity"/>
    <property type="evidence" value="ECO:0007669"/>
    <property type="project" value="TreeGrafter"/>
</dbReference>
<evidence type="ECO:0000256" key="1">
    <source>
        <dbReference type="ARBA" id="ARBA00010617"/>
    </source>
</evidence>
<gene>
    <name evidence="2" type="ORF">UFOPK3001_02237</name>
</gene>
<dbReference type="PANTHER" id="PTHR46696">
    <property type="entry name" value="P450, PUTATIVE (EUROFUNG)-RELATED"/>
    <property type="match status" value="1"/>
</dbReference>
<sequence>MVLMSVAGNDTTKQTTSHTVISLAKHPEQRDWLLEDFDGRINGAVEEMVRHAAPVMTFARMAVRDLEVGGQQIRAGDKLGLLYCSGLRDETVFPDPERFDLSRPRSAHVGFGGGGAHYCLGAGVAKTQLKALFGELLTRVPKMEVGEPDHQVSNFLRMVRRLPVTIG</sequence>
<dbReference type="AlphaFoldDB" id="A0A6J6ZK05"/>
<proteinExistence type="inferred from homology"/>
<dbReference type="Gene3D" id="1.10.630.10">
    <property type="entry name" value="Cytochrome P450"/>
    <property type="match status" value="1"/>
</dbReference>
<dbReference type="SUPFAM" id="SSF48264">
    <property type="entry name" value="Cytochrome P450"/>
    <property type="match status" value="1"/>
</dbReference>
<dbReference type="InterPro" id="IPR036396">
    <property type="entry name" value="Cyt_P450_sf"/>
</dbReference>
<dbReference type="InterPro" id="IPR001128">
    <property type="entry name" value="Cyt_P450"/>
</dbReference>
<dbReference type="GO" id="GO:0020037">
    <property type="term" value="F:heme binding"/>
    <property type="evidence" value="ECO:0007669"/>
    <property type="project" value="InterPro"/>
</dbReference>
<dbReference type="EMBL" id="CAFAAJ010000198">
    <property type="protein sequence ID" value="CAB4821912.1"/>
    <property type="molecule type" value="Genomic_DNA"/>
</dbReference>
<comment type="similarity">
    <text evidence="1">Belongs to the cytochrome P450 family.</text>
</comment>
<dbReference type="InterPro" id="IPR002397">
    <property type="entry name" value="Cyt_P450_B"/>
</dbReference>
<name>A0A6J6ZK05_9ZZZZ</name>
<organism evidence="2">
    <name type="scientific">freshwater metagenome</name>
    <dbReference type="NCBI Taxonomy" id="449393"/>
    <lineage>
        <taxon>unclassified sequences</taxon>
        <taxon>metagenomes</taxon>
        <taxon>ecological metagenomes</taxon>
    </lineage>
</organism>
<dbReference type="GO" id="GO:0006707">
    <property type="term" value="P:cholesterol catabolic process"/>
    <property type="evidence" value="ECO:0007669"/>
    <property type="project" value="TreeGrafter"/>
</dbReference>
<protein>
    <submittedName>
        <fullName evidence="2">Unannotated protein</fullName>
    </submittedName>
</protein>
<reference evidence="2" key="1">
    <citation type="submission" date="2020-05" db="EMBL/GenBank/DDBJ databases">
        <authorList>
            <person name="Chiriac C."/>
            <person name="Salcher M."/>
            <person name="Ghai R."/>
            <person name="Kavagutti S V."/>
        </authorList>
    </citation>
    <scope>NUCLEOTIDE SEQUENCE</scope>
</reference>